<accession>A0A550BZY8</accession>
<feature type="region of interest" description="Disordered" evidence="2">
    <location>
        <begin position="860"/>
        <end position="889"/>
    </location>
</feature>
<feature type="compositionally biased region" description="Basic residues" evidence="2">
    <location>
        <begin position="326"/>
        <end position="341"/>
    </location>
</feature>
<feature type="compositionally biased region" description="Low complexity" evidence="2">
    <location>
        <begin position="1000"/>
        <end position="1010"/>
    </location>
</feature>
<evidence type="ECO:0000313" key="4">
    <source>
        <dbReference type="Proteomes" id="UP000320762"/>
    </source>
</evidence>
<feature type="compositionally biased region" description="Gly residues" evidence="2">
    <location>
        <begin position="989"/>
        <end position="999"/>
    </location>
</feature>
<evidence type="ECO:0000256" key="2">
    <source>
        <dbReference type="SAM" id="MobiDB-lite"/>
    </source>
</evidence>
<feature type="compositionally biased region" description="Low complexity" evidence="2">
    <location>
        <begin position="784"/>
        <end position="801"/>
    </location>
</feature>
<feature type="compositionally biased region" description="Basic and acidic residues" evidence="2">
    <location>
        <begin position="654"/>
        <end position="680"/>
    </location>
</feature>
<gene>
    <name evidence="3" type="ORF">BD626DRAFT_586363</name>
</gene>
<reference evidence="3 4" key="1">
    <citation type="journal article" date="2019" name="New Phytol.">
        <title>Comparative genomics reveals unique wood-decay strategies and fruiting body development in the Schizophyllaceae.</title>
        <authorList>
            <person name="Almasi E."/>
            <person name="Sahu N."/>
            <person name="Krizsan K."/>
            <person name="Balint B."/>
            <person name="Kovacs G.M."/>
            <person name="Kiss B."/>
            <person name="Cseklye J."/>
            <person name="Drula E."/>
            <person name="Henrissat B."/>
            <person name="Nagy I."/>
            <person name="Chovatia M."/>
            <person name="Adam C."/>
            <person name="LaButti K."/>
            <person name="Lipzen A."/>
            <person name="Riley R."/>
            <person name="Grigoriev I.V."/>
            <person name="Nagy L.G."/>
        </authorList>
    </citation>
    <scope>NUCLEOTIDE SEQUENCE [LARGE SCALE GENOMIC DNA]</scope>
    <source>
        <strain evidence="3 4">NL-1724</strain>
    </source>
</reference>
<feature type="compositionally biased region" description="Low complexity" evidence="2">
    <location>
        <begin position="701"/>
        <end position="719"/>
    </location>
</feature>
<feature type="compositionally biased region" description="Polar residues" evidence="2">
    <location>
        <begin position="451"/>
        <end position="479"/>
    </location>
</feature>
<comment type="caution">
    <text evidence="3">The sequence shown here is derived from an EMBL/GenBank/DDBJ whole genome shotgun (WGS) entry which is preliminary data.</text>
</comment>
<feature type="region of interest" description="Disordered" evidence="2">
    <location>
        <begin position="620"/>
        <end position="641"/>
    </location>
</feature>
<dbReference type="AlphaFoldDB" id="A0A550BZY8"/>
<evidence type="ECO:0000313" key="3">
    <source>
        <dbReference type="EMBL" id="TRM58104.1"/>
    </source>
</evidence>
<protein>
    <submittedName>
        <fullName evidence="3">Uncharacterized protein</fullName>
    </submittedName>
</protein>
<proteinExistence type="predicted"/>
<feature type="region of interest" description="Disordered" evidence="2">
    <location>
        <begin position="988"/>
        <end position="1027"/>
    </location>
</feature>
<dbReference type="EMBL" id="VDMD01000039">
    <property type="protein sequence ID" value="TRM58104.1"/>
    <property type="molecule type" value="Genomic_DNA"/>
</dbReference>
<feature type="compositionally biased region" description="Pro residues" evidence="2">
    <location>
        <begin position="342"/>
        <end position="353"/>
    </location>
</feature>
<sequence length="1027" mass="111630">MGPQRDRYTALLASKDEEISRLELLAQAHTARSAHLQTRLLATLDILDTVRAEAASDVTALRASQAALSAKLMSSREAARSAEAERNDLQDAVQKLVHRVEANHDFASWPCQRMRCTALVEPIKVEGATHATAESNLFTFASHQISSLRMERDAERHAHTLTKQRVIELEAAVARRDAELDACVAGHTHTHTACPSSSSTVKRSRTQPEHVVAFLDVNFVNNRALEDEVRALSQQLEREKRRQRQRPTDSPTPSTSTPLSEPDVPSPTLTEMPVPRNDVLTSKVDSRKDAHRTKMSALSDMQRMIDSFASAIDGFALERQQLGKASRQRKSRSPTRHRRPTTPRPSSPTPPSSPTRLASHAHRSSPERSSSPIRSTTPTRHRRSPSVNRSASPTRLPSSQRGSSFHSDSTQRLLMSSNVTVQPTGQGSRTSREGSPRRSAFSQERKRKQMSDSGDPTRTQSKLASDNVKSSPETNSSPRSPKKDPLSPEKAPPEYQADGAHSDLNRIPDLTADLINLREELDSVRNDLASARGKLAPALRELGDVRDDLERVEKDLERAKRDGGRAKAESETARQEAEKTRRELSAVRADLKRVQGELERVLTDNSRLIIDLERANTQNQRLPEDNGRLAAQLESQHRDGERIRRDLERASDEAQHLATENHRLTAENERLREVLGRDSADEMLLGMSEGEASRRGDRQNGGSSHSRSTSGSGSSLSLTSRGVADALLASEGIRRVAALGGEHDAHPTGHEEDGAVLGSRGFRTPSPPPTWRSESSTGRHSLPMRRPSSSGGRPAASGSRRSSLRDRPPTPARPSSAPSPVTSPAVIAEVRPSHARTSSASRITPSSRAISSFAHATTSFAPSTAHPTPSFAHVLASTPPPSNVSQPSLLSSPISLHPLHPTTPLHIASASVARSRSNSDQRNNRTSSTREGSAEPYASLSSRHLPPAPPSTPPNFLDEEDGEMSMELATPLLPTTMLVSELDLPTIEVGGGDVPGGIGSSTSSRDSLGSVEPLDLPPSLRPRAGSR</sequence>
<feature type="compositionally biased region" description="Low complexity" evidence="2">
    <location>
        <begin position="248"/>
        <end position="260"/>
    </location>
</feature>
<feature type="compositionally biased region" description="Low complexity" evidence="2">
    <location>
        <begin position="813"/>
        <end position="826"/>
    </location>
</feature>
<keyword evidence="1" id="KW-0175">Coiled coil</keyword>
<dbReference type="PANTHER" id="PTHR43941">
    <property type="entry name" value="STRUCTURAL MAINTENANCE OF CHROMOSOMES PROTEIN 2"/>
    <property type="match status" value="1"/>
</dbReference>
<dbReference type="PANTHER" id="PTHR43941:SF1">
    <property type="entry name" value="STRUCTURAL MAINTENANCE OF CHROMOSOMES PROTEIN 2"/>
    <property type="match status" value="1"/>
</dbReference>
<name>A0A550BZY8_9AGAR</name>
<feature type="compositionally biased region" description="Low complexity" evidence="2">
    <location>
        <begin position="367"/>
        <end position="378"/>
    </location>
</feature>
<feature type="region of interest" description="Disordered" evidence="2">
    <location>
        <begin position="741"/>
        <end position="847"/>
    </location>
</feature>
<feature type="region of interest" description="Disordered" evidence="2">
    <location>
        <begin position="910"/>
        <end position="959"/>
    </location>
</feature>
<organism evidence="3 4">
    <name type="scientific">Schizophyllum amplum</name>
    <dbReference type="NCBI Taxonomy" id="97359"/>
    <lineage>
        <taxon>Eukaryota</taxon>
        <taxon>Fungi</taxon>
        <taxon>Dikarya</taxon>
        <taxon>Basidiomycota</taxon>
        <taxon>Agaricomycotina</taxon>
        <taxon>Agaricomycetes</taxon>
        <taxon>Agaricomycetidae</taxon>
        <taxon>Agaricales</taxon>
        <taxon>Schizophyllaceae</taxon>
        <taxon>Schizophyllum</taxon>
    </lineage>
</organism>
<keyword evidence="4" id="KW-1185">Reference proteome</keyword>
<feature type="compositionally biased region" description="Polar residues" evidence="2">
    <location>
        <begin position="387"/>
        <end position="429"/>
    </location>
</feature>
<feature type="compositionally biased region" description="Polar residues" evidence="2">
    <location>
        <begin position="835"/>
        <end position="847"/>
    </location>
</feature>
<feature type="region of interest" description="Disordered" evidence="2">
    <location>
        <begin position="654"/>
        <end position="719"/>
    </location>
</feature>
<feature type="region of interest" description="Disordered" evidence="2">
    <location>
        <begin position="557"/>
        <end position="580"/>
    </location>
</feature>
<feature type="region of interest" description="Disordered" evidence="2">
    <location>
        <begin position="321"/>
        <end position="505"/>
    </location>
</feature>
<feature type="compositionally biased region" description="Basic and acidic residues" evidence="2">
    <location>
        <begin position="741"/>
        <end position="753"/>
    </location>
</feature>
<evidence type="ECO:0000256" key="1">
    <source>
        <dbReference type="SAM" id="Coils"/>
    </source>
</evidence>
<dbReference type="OrthoDB" id="2800708at2759"/>
<feature type="coiled-coil region" evidence="1">
    <location>
        <begin position="72"/>
        <end position="99"/>
    </location>
</feature>
<feature type="region of interest" description="Disordered" evidence="2">
    <location>
        <begin position="234"/>
        <end position="295"/>
    </location>
</feature>
<dbReference type="Proteomes" id="UP000320762">
    <property type="component" value="Unassembled WGS sequence"/>
</dbReference>